<accession>F4R645</accession>
<evidence type="ECO:0000256" key="1">
    <source>
        <dbReference type="SAM" id="MobiDB-lite"/>
    </source>
</evidence>
<feature type="transmembrane region" description="Helical" evidence="2">
    <location>
        <begin position="40"/>
        <end position="62"/>
    </location>
</feature>
<evidence type="ECO:0000313" key="3">
    <source>
        <dbReference type="EMBL" id="EGG11821.1"/>
    </source>
</evidence>
<protein>
    <submittedName>
        <fullName evidence="3">Uncharacterized protein</fullName>
    </submittedName>
</protein>
<feature type="region of interest" description="Disordered" evidence="1">
    <location>
        <begin position="1"/>
        <end position="28"/>
    </location>
</feature>
<dbReference type="GeneID" id="18931569"/>
<dbReference type="HOGENOM" id="CLU_041320_0_0_1"/>
<sequence>MSKSKSKSNKSKPIEVLQSTSNQKPSIKSESNNFNPFTTLFNLILFSIQFIFKIINSIIRLILFQPLISFPIIIFIIISITPTALNYLINLFSTKLIRLLTFSTPSIPHLTYLYCTILNGPFFCEGSTLKPIPVSKITRSVADSAKLASDIFESVVGLGDPHNLGLHQADILELALAVQHSTSLEGKDVLAPQLMDLSEMTRDVKDQIISLNSQGINTFSFVAYEFSRLQDLIELIQSGSKKYTTQHVSHNLDILFQRLSEDLTKLLNDIELSLPLASRASDLGTKLTSEFLSSHFKLLKIKESTPIWKKIFERDSWSQKQLSRDLILTSESVESLKLVWKKLEELRSVLMAYRNNVAFFKASLIGSHIADHQLSAEDEVHAMRHIIDNFKQAVKESKSQKKRVKKLEIDA</sequence>
<dbReference type="VEuPathDB" id="FungiDB:MELLADRAFT_70576"/>
<reference evidence="4" key="1">
    <citation type="journal article" date="2011" name="Proc. Natl. Acad. Sci. U.S.A.">
        <title>Obligate biotrophy features unraveled by the genomic analysis of rust fungi.</title>
        <authorList>
            <person name="Duplessis S."/>
            <person name="Cuomo C.A."/>
            <person name="Lin Y.-C."/>
            <person name="Aerts A."/>
            <person name="Tisserant E."/>
            <person name="Veneault-Fourrey C."/>
            <person name="Joly D.L."/>
            <person name="Hacquard S."/>
            <person name="Amselem J."/>
            <person name="Cantarel B.L."/>
            <person name="Chiu R."/>
            <person name="Coutinho P.M."/>
            <person name="Feau N."/>
            <person name="Field M."/>
            <person name="Frey P."/>
            <person name="Gelhaye E."/>
            <person name="Goldberg J."/>
            <person name="Grabherr M.G."/>
            <person name="Kodira C.D."/>
            <person name="Kohler A."/>
            <person name="Kuees U."/>
            <person name="Lindquist E.A."/>
            <person name="Lucas S.M."/>
            <person name="Mago R."/>
            <person name="Mauceli E."/>
            <person name="Morin E."/>
            <person name="Murat C."/>
            <person name="Pangilinan J.L."/>
            <person name="Park R."/>
            <person name="Pearson M."/>
            <person name="Quesneville H."/>
            <person name="Rouhier N."/>
            <person name="Sakthikumar S."/>
            <person name="Salamov A.A."/>
            <person name="Schmutz J."/>
            <person name="Selles B."/>
            <person name="Shapiro H."/>
            <person name="Tanguay P."/>
            <person name="Tuskan G.A."/>
            <person name="Henrissat B."/>
            <person name="Van de Peer Y."/>
            <person name="Rouze P."/>
            <person name="Ellis J.G."/>
            <person name="Dodds P.N."/>
            <person name="Schein J.E."/>
            <person name="Zhong S."/>
            <person name="Hamelin R.C."/>
            <person name="Grigoriev I.V."/>
            <person name="Szabo L.J."/>
            <person name="Martin F."/>
        </authorList>
    </citation>
    <scope>NUCLEOTIDE SEQUENCE [LARGE SCALE GENOMIC DNA]</scope>
    <source>
        <strain evidence="4">98AG31 / pathotype 3-4-7</strain>
    </source>
</reference>
<dbReference type="InParanoid" id="F4R645"/>
<dbReference type="eggNOG" id="ENOG502S9H8">
    <property type="taxonomic scope" value="Eukaryota"/>
</dbReference>
<dbReference type="RefSeq" id="XP_007404196.1">
    <property type="nucleotide sequence ID" value="XM_007404134.1"/>
</dbReference>
<keyword evidence="2" id="KW-1133">Transmembrane helix</keyword>
<feature type="transmembrane region" description="Helical" evidence="2">
    <location>
        <begin position="68"/>
        <end position="89"/>
    </location>
</feature>
<dbReference type="EMBL" id="GL883091">
    <property type="protein sequence ID" value="EGG11821.1"/>
    <property type="molecule type" value="Genomic_DNA"/>
</dbReference>
<evidence type="ECO:0000313" key="4">
    <source>
        <dbReference type="Proteomes" id="UP000001072"/>
    </source>
</evidence>
<keyword evidence="2" id="KW-0472">Membrane</keyword>
<feature type="compositionally biased region" description="Polar residues" evidence="1">
    <location>
        <begin position="17"/>
        <end position="28"/>
    </location>
</feature>
<dbReference type="OrthoDB" id="2526823at2759"/>
<feature type="compositionally biased region" description="Basic residues" evidence="1">
    <location>
        <begin position="1"/>
        <end position="10"/>
    </location>
</feature>
<dbReference type="Proteomes" id="UP000001072">
    <property type="component" value="Unassembled WGS sequence"/>
</dbReference>
<keyword evidence="4" id="KW-1185">Reference proteome</keyword>
<keyword evidence="2" id="KW-0812">Transmembrane</keyword>
<dbReference type="KEGG" id="mlr:MELLADRAFT_70576"/>
<proteinExistence type="predicted"/>
<organism evidence="4">
    <name type="scientific">Melampsora larici-populina (strain 98AG31 / pathotype 3-4-7)</name>
    <name type="common">Poplar leaf rust fungus</name>
    <dbReference type="NCBI Taxonomy" id="747676"/>
    <lineage>
        <taxon>Eukaryota</taxon>
        <taxon>Fungi</taxon>
        <taxon>Dikarya</taxon>
        <taxon>Basidiomycota</taxon>
        <taxon>Pucciniomycotina</taxon>
        <taxon>Pucciniomycetes</taxon>
        <taxon>Pucciniales</taxon>
        <taxon>Melampsoraceae</taxon>
        <taxon>Melampsora</taxon>
    </lineage>
</organism>
<dbReference type="AlphaFoldDB" id="F4R645"/>
<name>F4R645_MELLP</name>
<evidence type="ECO:0000256" key="2">
    <source>
        <dbReference type="SAM" id="Phobius"/>
    </source>
</evidence>
<gene>
    <name evidence="3" type="ORF">MELLADRAFT_70576</name>
</gene>